<name>A0AAV3U2B3_9ALTE</name>
<dbReference type="NCBIfam" id="TIGR01488">
    <property type="entry name" value="HAD-SF-IB"/>
    <property type="match status" value="1"/>
</dbReference>
<dbReference type="CDD" id="cd04871">
    <property type="entry name" value="ACT_PSP_2"/>
    <property type="match status" value="1"/>
</dbReference>
<dbReference type="Pfam" id="PF13740">
    <property type="entry name" value="ACT_6"/>
    <property type="match status" value="1"/>
</dbReference>
<feature type="active site" description="Nucleophile" evidence="14">
    <location>
        <position position="180"/>
    </location>
</feature>
<dbReference type="InterPro" id="IPR050582">
    <property type="entry name" value="HAD-like_SerB"/>
</dbReference>
<dbReference type="EC" id="3.1.3.3" evidence="4"/>
<evidence type="ECO:0000256" key="11">
    <source>
        <dbReference type="ARBA" id="ARBA00031693"/>
    </source>
</evidence>
<comment type="pathway">
    <text evidence="2">Amino-acid biosynthesis; L-serine biosynthesis; L-serine from 3-phospho-D-glycerate: step 3/3.</text>
</comment>
<dbReference type="EMBL" id="BAABLX010000016">
    <property type="protein sequence ID" value="GAA4942993.1"/>
    <property type="molecule type" value="Genomic_DNA"/>
</dbReference>
<dbReference type="InterPro" id="IPR036412">
    <property type="entry name" value="HAD-like_sf"/>
</dbReference>
<dbReference type="NCBIfam" id="TIGR00338">
    <property type="entry name" value="serB"/>
    <property type="match status" value="1"/>
</dbReference>
<dbReference type="GO" id="GO:0036424">
    <property type="term" value="F:L-phosphoserine phosphatase activity"/>
    <property type="evidence" value="ECO:0007669"/>
    <property type="project" value="InterPro"/>
</dbReference>
<comment type="cofactor">
    <cofactor evidence="1">
        <name>Mg(2+)</name>
        <dbReference type="ChEBI" id="CHEBI:18420"/>
    </cofactor>
</comment>
<dbReference type="GO" id="GO:0006564">
    <property type="term" value="P:L-serine biosynthetic process"/>
    <property type="evidence" value="ECO:0007669"/>
    <property type="project" value="UniProtKB-KW"/>
</dbReference>
<dbReference type="PANTHER" id="PTHR43344">
    <property type="entry name" value="PHOSPHOSERINE PHOSPHATASE"/>
    <property type="match status" value="1"/>
</dbReference>
<dbReference type="AlphaFoldDB" id="A0AAV3U2B3"/>
<sequence length="383" mass="41336">MVPVLMGVLADHSVNVLDMDLSVTHRQVNTGILVEIPGAAVAGAVHKDILFAAHGLGLRVRFEGITLAQYQQWVEDANTSRYIVTVLARKIEAQHLGAVSEVASQHGLSIEHVERIGGRVSLAARDAPSQECLEITTGGQPKDLAHLRSDFLELSSQHPIDIAVQADDAFRRTRRLVCFDMDSTLIEVEVIDELAKAAGVGEQVAEVTERAMRGELDFNESFASRLATLKGLDESVLSAIAEALPITEGAERLISTLRRMGYKTAILSGGFTYFAEHLQKKLGIDYVHANELAITDGKVIGEVRGDIVNGERKAALLQQLAEREGLSLDQVIAVGDGANDIPMLSLAGLGVAFRAKPVVRAQAEYAITTLGLDGLLYLIGYRD</sequence>
<organism evidence="16 17">
    <name type="scientific">Halioxenophilus aromaticivorans</name>
    <dbReference type="NCBI Taxonomy" id="1306992"/>
    <lineage>
        <taxon>Bacteria</taxon>
        <taxon>Pseudomonadati</taxon>
        <taxon>Pseudomonadota</taxon>
        <taxon>Gammaproteobacteria</taxon>
        <taxon>Alteromonadales</taxon>
        <taxon>Alteromonadaceae</taxon>
        <taxon>Halioxenophilus</taxon>
    </lineage>
</organism>
<dbReference type="Proteomes" id="UP001409585">
    <property type="component" value="Unassembled WGS sequence"/>
</dbReference>
<comment type="catalytic activity">
    <reaction evidence="13">
        <text>O-phospho-D-serine + H2O = D-serine + phosphate</text>
        <dbReference type="Rhea" id="RHEA:24873"/>
        <dbReference type="ChEBI" id="CHEBI:15377"/>
        <dbReference type="ChEBI" id="CHEBI:35247"/>
        <dbReference type="ChEBI" id="CHEBI:43474"/>
        <dbReference type="ChEBI" id="CHEBI:58680"/>
        <dbReference type="EC" id="3.1.3.3"/>
    </reaction>
</comment>
<dbReference type="InterPro" id="IPR004469">
    <property type="entry name" value="PSP"/>
</dbReference>
<evidence type="ECO:0000256" key="2">
    <source>
        <dbReference type="ARBA" id="ARBA00005135"/>
    </source>
</evidence>
<gene>
    <name evidence="16" type="primary">serB</name>
    <name evidence="16" type="ORF">GCM10025791_22050</name>
</gene>
<evidence type="ECO:0000256" key="12">
    <source>
        <dbReference type="ARBA" id="ARBA00048138"/>
    </source>
</evidence>
<keyword evidence="10" id="KW-0718">Serine biosynthesis</keyword>
<dbReference type="SFLD" id="SFLDG01136">
    <property type="entry name" value="C1.6:_Phosphoserine_Phosphatas"/>
    <property type="match status" value="1"/>
</dbReference>
<keyword evidence="17" id="KW-1185">Reference proteome</keyword>
<dbReference type="Gene3D" id="3.30.70.260">
    <property type="match status" value="1"/>
</dbReference>
<reference evidence="17" key="1">
    <citation type="journal article" date="2019" name="Int. J. Syst. Evol. Microbiol.">
        <title>The Global Catalogue of Microorganisms (GCM) 10K type strain sequencing project: providing services to taxonomists for standard genome sequencing and annotation.</title>
        <authorList>
            <consortium name="The Broad Institute Genomics Platform"/>
            <consortium name="The Broad Institute Genome Sequencing Center for Infectious Disease"/>
            <person name="Wu L."/>
            <person name="Ma J."/>
        </authorList>
    </citation>
    <scope>NUCLEOTIDE SEQUENCE [LARGE SCALE GENOMIC DNA]</scope>
    <source>
        <strain evidence="17">JCM 19134</strain>
    </source>
</reference>
<comment type="caution">
    <text evidence="16">The sequence shown here is derived from an EMBL/GenBank/DDBJ whole genome shotgun (WGS) entry which is preliminary data.</text>
</comment>
<dbReference type="GO" id="GO:0000287">
    <property type="term" value="F:magnesium ion binding"/>
    <property type="evidence" value="ECO:0007669"/>
    <property type="project" value="TreeGrafter"/>
</dbReference>
<dbReference type="Pfam" id="PF00702">
    <property type="entry name" value="Hydrolase"/>
    <property type="match status" value="1"/>
</dbReference>
<evidence type="ECO:0000313" key="16">
    <source>
        <dbReference type="EMBL" id="GAA4942993.1"/>
    </source>
</evidence>
<keyword evidence="7" id="KW-0479">Metal-binding</keyword>
<feature type="domain" description="Rhodanese" evidence="15">
    <location>
        <begin position="250"/>
        <end position="282"/>
    </location>
</feature>
<evidence type="ECO:0000256" key="4">
    <source>
        <dbReference type="ARBA" id="ARBA00012640"/>
    </source>
</evidence>
<dbReference type="SUPFAM" id="SSF56784">
    <property type="entry name" value="HAD-like"/>
    <property type="match status" value="1"/>
</dbReference>
<dbReference type="Gene3D" id="3.40.50.1000">
    <property type="entry name" value="HAD superfamily/HAD-like"/>
    <property type="match status" value="1"/>
</dbReference>
<keyword evidence="6" id="KW-0028">Amino-acid biosynthesis</keyword>
<dbReference type="GO" id="GO:0005737">
    <property type="term" value="C:cytoplasm"/>
    <property type="evidence" value="ECO:0007669"/>
    <property type="project" value="TreeGrafter"/>
</dbReference>
<evidence type="ECO:0000256" key="13">
    <source>
        <dbReference type="ARBA" id="ARBA00048523"/>
    </source>
</evidence>
<keyword evidence="9" id="KW-0460">Magnesium</keyword>
<keyword evidence="8" id="KW-0378">Hydrolase</keyword>
<evidence type="ECO:0000313" key="17">
    <source>
        <dbReference type="Proteomes" id="UP001409585"/>
    </source>
</evidence>
<accession>A0AAV3U2B3</accession>
<feature type="active site" description="Proton donor" evidence="14">
    <location>
        <position position="182"/>
    </location>
</feature>
<dbReference type="PROSITE" id="PS50206">
    <property type="entry name" value="RHODANESE_3"/>
    <property type="match status" value="1"/>
</dbReference>
<evidence type="ECO:0000256" key="6">
    <source>
        <dbReference type="ARBA" id="ARBA00022605"/>
    </source>
</evidence>
<evidence type="ECO:0000256" key="1">
    <source>
        <dbReference type="ARBA" id="ARBA00001946"/>
    </source>
</evidence>
<dbReference type="SFLD" id="SFLDF00029">
    <property type="entry name" value="phosphoserine_phosphatase"/>
    <property type="match status" value="1"/>
</dbReference>
<dbReference type="InterPro" id="IPR023214">
    <property type="entry name" value="HAD_sf"/>
</dbReference>
<evidence type="ECO:0000256" key="14">
    <source>
        <dbReference type="PIRSR" id="PIRSR604469-1"/>
    </source>
</evidence>
<proteinExistence type="inferred from homology"/>
<dbReference type="SFLD" id="SFLDG01137">
    <property type="entry name" value="C1.6.1:_Phosphoserine_Phosphat"/>
    <property type="match status" value="1"/>
</dbReference>
<evidence type="ECO:0000259" key="15">
    <source>
        <dbReference type="PROSITE" id="PS50206"/>
    </source>
</evidence>
<evidence type="ECO:0000256" key="3">
    <source>
        <dbReference type="ARBA" id="ARBA00009184"/>
    </source>
</evidence>
<comment type="catalytic activity">
    <reaction evidence="12">
        <text>O-phospho-L-serine + H2O = L-serine + phosphate</text>
        <dbReference type="Rhea" id="RHEA:21208"/>
        <dbReference type="ChEBI" id="CHEBI:15377"/>
        <dbReference type="ChEBI" id="CHEBI:33384"/>
        <dbReference type="ChEBI" id="CHEBI:43474"/>
        <dbReference type="ChEBI" id="CHEBI:57524"/>
        <dbReference type="EC" id="3.1.3.3"/>
    </reaction>
</comment>
<dbReference type="InterPro" id="IPR001763">
    <property type="entry name" value="Rhodanese-like_dom"/>
</dbReference>
<evidence type="ECO:0000256" key="9">
    <source>
        <dbReference type="ARBA" id="ARBA00022842"/>
    </source>
</evidence>
<evidence type="ECO:0000256" key="7">
    <source>
        <dbReference type="ARBA" id="ARBA00022723"/>
    </source>
</evidence>
<dbReference type="CDD" id="cd07500">
    <property type="entry name" value="HAD_PSP"/>
    <property type="match status" value="1"/>
</dbReference>
<protein>
    <recommendedName>
        <fullName evidence="5">Phosphoserine phosphatase</fullName>
        <ecNumber evidence="4">3.1.3.3</ecNumber>
    </recommendedName>
    <alternativeName>
        <fullName evidence="11">O-phosphoserine phosphohydrolase</fullName>
    </alternativeName>
</protein>
<evidence type="ECO:0000256" key="10">
    <source>
        <dbReference type="ARBA" id="ARBA00023299"/>
    </source>
</evidence>
<comment type="similarity">
    <text evidence="3">Belongs to the HAD-like hydrolase superfamily. SerB family.</text>
</comment>
<dbReference type="PANTHER" id="PTHR43344:SF2">
    <property type="entry name" value="PHOSPHOSERINE PHOSPHATASE"/>
    <property type="match status" value="1"/>
</dbReference>
<evidence type="ECO:0000256" key="5">
    <source>
        <dbReference type="ARBA" id="ARBA00015196"/>
    </source>
</evidence>
<dbReference type="SFLD" id="SFLDS00003">
    <property type="entry name" value="Haloacid_Dehalogenase"/>
    <property type="match status" value="1"/>
</dbReference>
<evidence type="ECO:0000256" key="8">
    <source>
        <dbReference type="ARBA" id="ARBA00022801"/>
    </source>
</evidence>